<dbReference type="InterPro" id="IPR050108">
    <property type="entry name" value="CDK"/>
</dbReference>
<evidence type="ECO:0000256" key="7">
    <source>
        <dbReference type="ARBA" id="ARBA00022840"/>
    </source>
</evidence>
<comment type="similarity">
    <text evidence="1">Belongs to the protein kinase superfamily. CMGC Ser/Thr protein kinase family. CDC2/CDKX subfamily.</text>
</comment>
<dbReference type="PROSITE" id="PS50011">
    <property type="entry name" value="PROTEIN_KINASE_DOM"/>
    <property type="match status" value="1"/>
</dbReference>
<keyword evidence="4" id="KW-0808">Transferase</keyword>
<reference evidence="15" key="1">
    <citation type="submission" date="2017-02" db="UniProtKB">
        <authorList>
            <consortium name="WormBaseParasite"/>
        </authorList>
    </citation>
    <scope>IDENTIFICATION</scope>
</reference>
<organism evidence="15">
    <name type="scientific">Rodentolepis nana</name>
    <name type="common">Dwarf tapeworm</name>
    <name type="synonym">Hymenolepis nana</name>
    <dbReference type="NCBI Taxonomy" id="102285"/>
    <lineage>
        <taxon>Eukaryota</taxon>
        <taxon>Metazoa</taxon>
        <taxon>Spiralia</taxon>
        <taxon>Lophotrochozoa</taxon>
        <taxon>Platyhelminthes</taxon>
        <taxon>Cestoda</taxon>
        <taxon>Eucestoda</taxon>
        <taxon>Cyclophyllidea</taxon>
        <taxon>Hymenolepididae</taxon>
        <taxon>Rodentolepis</taxon>
    </lineage>
</organism>
<dbReference type="Pfam" id="PF00069">
    <property type="entry name" value="Pkinase"/>
    <property type="match status" value="1"/>
</dbReference>
<comment type="catalytic activity">
    <reaction evidence="9">
        <text>L-seryl-[protein] + ATP = O-phospho-L-seryl-[protein] + ADP + H(+)</text>
        <dbReference type="Rhea" id="RHEA:17989"/>
        <dbReference type="Rhea" id="RHEA-COMP:9863"/>
        <dbReference type="Rhea" id="RHEA-COMP:11604"/>
        <dbReference type="ChEBI" id="CHEBI:15378"/>
        <dbReference type="ChEBI" id="CHEBI:29999"/>
        <dbReference type="ChEBI" id="CHEBI:30616"/>
        <dbReference type="ChEBI" id="CHEBI:83421"/>
        <dbReference type="ChEBI" id="CHEBI:456216"/>
        <dbReference type="EC" id="2.7.11.22"/>
    </reaction>
</comment>
<dbReference type="GO" id="GO:0007165">
    <property type="term" value="P:signal transduction"/>
    <property type="evidence" value="ECO:0007669"/>
    <property type="project" value="TreeGrafter"/>
</dbReference>
<proteinExistence type="inferred from homology"/>
<dbReference type="InterPro" id="IPR017441">
    <property type="entry name" value="Protein_kinase_ATP_BS"/>
</dbReference>
<dbReference type="GO" id="GO:0000082">
    <property type="term" value="P:G1/S transition of mitotic cell cycle"/>
    <property type="evidence" value="ECO:0007669"/>
    <property type="project" value="TreeGrafter"/>
</dbReference>
<dbReference type="Gene3D" id="3.30.200.20">
    <property type="entry name" value="Phosphorylase Kinase, domain 1"/>
    <property type="match status" value="1"/>
</dbReference>
<dbReference type="PROSITE" id="PS00108">
    <property type="entry name" value="PROTEIN_KINASE_ST"/>
    <property type="match status" value="1"/>
</dbReference>
<accession>A0A0R3T151</accession>
<dbReference type="PANTHER" id="PTHR24056:SF472">
    <property type="entry name" value="CYCLIN-DEPENDENT KINASE 4, ISOFORM A"/>
    <property type="match status" value="1"/>
</dbReference>
<keyword evidence="14" id="KW-1185">Reference proteome</keyword>
<reference evidence="13 14" key="2">
    <citation type="submission" date="2018-11" db="EMBL/GenBank/DDBJ databases">
        <authorList>
            <consortium name="Pathogen Informatics"/>
        </authorList>
    </citation>
    <scope>NUCLEOTIDE SEQUENCE [LARGE SCALE GENOMIC DNA]</scope>
</reference>
<dbReference type="GO" id="GO:0005737">
    <property type="term" value="C:cytoplasm"/>
    <property type="evidence" value="ECO:0007669"/>
    <property type="project" value="TreeGrafter"/>
</dbReference>
<evidence type="ECO:0000313" key="15">
    <source>
        <dbReference type="WBParaSite" id="HNAJ_0000058301-mRNA-1"/>
    </source>
</evidence>
<feature type="compositionally biased region" description="Acidic residues" evidence="11">
    <location>
        <begin position="605"/>
        <end position="618"/>
    </location>
</feature>
<dbReference type="GO" id="GO:0010468">
    <property type="term" value="P:regulation of gene expression"/>
    <property type="evidence" value="ECO:0007669"/>
    <property type="project" value="TreeGrafter"/>
</dbReference>
<keyword evidence="3" id="KW-0723">Serine/threonine-protein kinase</keyword>
<dbReference type="FunFam" id="3.30.200.20:FF:000124">
    <property type="entry name" value="Cyclin-dependent kinase 4"/>
    <property type="match status" value="1"/>
</dbReference>
<dbReference type="Gene3D" id="1.10.510.10">
    <property type="entry name" value="Transferase(Phosphotransferase) domain 1"/>
    <property type="match status" value="1"/>
</dbReference>
<dbReference type="FunFam" id="1.10.510.10:FF:000624">
    <property type="entry name" value="Mitogen-activated protein kinase"/>
    <property type="match status" value="1"/>
</dbReference>
<evidence type="ECO:0000256" key="10">
    <source>
        <dbReference type="PROSITE-ProRule" id="PRU10141"/>
    </source>
</evidence>
<evidence type="ECO:0000256" key="6">
    <source>
        <dbReference type="ARBA" id="ARBA00022777"/>
    </source>
</evidence>
<evidence type="ECO:0000256" key="8">
    <source>
        <dbReference type="ARBA" id="ARBA00047811"/>
    </source>
</evidence>
<dbReference type="EMBL" id="UZAE01000172">
    <property type="protein sequence ID" value="VDN96443.1"/>
    <property type="molecule type" value="Genomic_DNA"/>
</dbReference>
<dbReference type="STRING" id="102285.A0A0R3T151"/>
<dbReference type="WBParaSite" id="HNAJ_0000058301-mRNA-1">
    <property type="protein sequence ID" value="HNAJ_0000058301-mRNA-1"/>
    <property type="gene ID" value="HNAJ_0000058301"/>
</dbReference>
<feature type="compositionally biased region" description="Low complexity" evidence="11">
    <location>
        <begin position="648"/>
        <end position="667"/>
    </location>
</feature>
<sequence>MSGVMPLSLVNGKPTACFPDENKYKLAELLGSGAYGRVYKGKDPDNKTVAIKEIKIPLNDQGIPLSTLRELSVLKKMQAVNSPFLVTMLDVTLNRKCEETVFYIVFEYIHWDLAHFLESVPKAQGLTLNNIRELSAQLLKGIDCLHSHRIIHRDLKPANILIDQAGRNLKITDFGLSRVLGWDTPLTPVVVTLWYRSPELLILSEYLTACDIWAAGCIIAELFNLAPLFNAKTEMLVLQKIFNTLGFPDDCEWPALSYIKRESFTRLGRHNILRSKVKTNDQDALDLIDKMLSFNPKKRILARDALNLPFFKVTPTAACPDFRKLDSLFSQPSSSLSIPANSSQRHMRNSLFEPSRNCSARPYINARHSLRPVVQHSVSTHASIPPSREFPENIGINSCDPPKSSTSALSVDVDFNPPSHHVNRIVGRRYTQPVRSRISQLPNRNKPIIEVPSNESSPVKPETEIAPIPPRQPSVAAEDLSTSDAIRARPKRTARRRTVLGIEQPQTKLPVNFRSRRTMLPIRGEEFVNIPQCSSPRRSSLVLADKCPSPIPPKTTKTIEYVCSPAKMVKLSSETKASSPACWSKWRSPMGINTSDSAEHHEEESYLDEEYAGEEETTETSHDTKTPGEEEHDDQEDTENANISQGFLSSINSLSSLSESPHPSEMLNYLNRHDSEDGEY</sequence>
<evidence type="ECO:0000256" key="11">
    <source>
        <dbReference type="SAM" id="MobiDB-lite"/>
    </source>
</evidence>
<dbReference type="PANTHER" id="PTHR24056">
    <property type="entry name" value="CELL DIVISION PROTEIN KINASE"/>
    <property type="match status" value="1"/>
</dbReference>
<name>A0A0R3T151_RODNA</name>
<dbReference type="GO" id="GO:0000307">
    <property type="term" value="C:cyclin-dependent protein kinase holoenzyme complex"/>
    <property type="evidence" value="ECO:0007669"/>
    <property type="project" value="TreeGrafter"/>
</dbReference>
<dbReference type="GO" id="GO:0005634">
    <property type="term" value="C:nucleus"/>
    <property type="evidence" value="ECO:0007669"/>
    <property type="project" value="TreeGrafter"/>
</dbReference>
<dbReference type="PROSITE" id="PS00107">
    <property type="entry name" value="PROTEIN_KINASE_ATP"/>
    <property type="match status" value="1"/>
</dbReference>
<feature type="domain" description="Protein kinase" evidence="12">
    <location>
        <begin position="24"/>
        <end position="311"/>
    </location>
</feature>
<dbReference type="InterPro" id="IPR000719">
    <property type="entry name" value="Prot_kinase_dom"/>
</dbReference>
<evidence type="ECO:0000313" key="13">
    <source>
        <dbReference type="EMBL" id="VDN96443.1"/>
    </source>
</evidence>
<dbReference type="GO" id="GO:0010389">
    <property type="term" value="P:regulation of G2/M transition of mitotic cell cycle"/>
    <property type="evidence" value="ECO:0007669"/>
    <property type="project" value="TreeGrafter"/>
</dbReference>
<feature type="region of interest" description="Disordered" evidence="11">
    <location>
        <begin position="382"/>
        <end position="408"/>
    </location>
</feature>
<comment type="catalytic activity">
    <reaction evidence="8">
        <text>L-threonyl-[protein] + ATP = O-phospho-L-threonyl-[protein] + ADP + H(+)</text>
        <dbReference type="Rhea" id="RHEA:46608"/>
        <dbReference type="Rhea" id="RHEA-COMP:11060"/>
        <dbReference type="Rhea" id="RHEA-COMP:11605"/>
        <dbReference type="ChEBI" id="CHEBI:15378"/>
        <dbReference type="ChEBI" id="CHEBI:30013"/>
        <dbReference type="ChEBI" id="CHEBI:30616"/>
        <dbReference type="ChEBI" id="CHEBI:61977"/>
        <dbReference type="ChEBI" id="CHEBI:456216"/>
        <dbReference type="EC" id="2.7.11.22"/>
    </reaction>
</comment>
<evidence type="ECO:0000256" key="9">
    <source>
        <dbReference type="ARBA" id="ARBA00048367"/>
    </source>
</evidence>
<dbReference type="GO" id="GO:0030332">
    <property type="term" value="F:cyclin binding"/>
    <property type="evidence" value="ECO:0007669"/>
    <property type="project" value="TreeGrafter"/>
</dbReference>
<evidence type="ECO:0000256" key="1">
    <source>
        <dbReference type="ARBA" id="ARBA00006485"/>
    </source>
</evidence>
<dbReference type="Proteomes" id="UP000278807">
    <property type="component" value="Unassembled WGS sequence"/>
</dbReference>
<keyword evidence="6" id="KW-0418">Kinase</keyword>
<keyword evidence="5 10" id="KW-0547">Nucleotide-binding</keyword>
<evidence type="ECO:0000256" key="3">
    <source>
        <dbReference type="ARBA" id="ARBA00022527"/>
    </source>
</evidence>
<feature type="region of interest" description="Disordered" evidence="11">
    <location>
        <begin position="581"/>
        <end position="680"/>
    </location>
</feature>
<dbReference type="EC" id="2.7.11.22" evidence="2"/>
<dbReference type="AlphaFoldDB" id="A0A0R3T151"/>
<dbReference type="InterPro" id="IPR011009">
    <property type="entry name" value="Kinase-like_dom_sf"/>
</dbReference>
<feature type="binding site" evidence="10">
    <location>
        <position position="52"/>
    </location>
    <ligand>
        <name>ATP</name>
        <dbReference type="ChEBI" id="CHEBI:30616"/>
    </ligand>
</feature>
<evidence type="ECO:0000259" key="12">
    <source>
        <dbReference type="PROSITE" id="PS50011"/>
    </source>
</evidence>
<dbReference type="InterPro" id="IPR008271">
    <property type="entry name" value="Ser/Thr_kinase_AS"/>
</dbReference>
<evidence type="ECO:0000313" key="14">
    <source>
        <dbReference type="Proteomes" id="UP000278807"/>
    </source>
</evidence>
<feature type="region of interest" description="Disordered" evidence="11">
    <location>
        <begin position="447"/>
        <end position="481"/>
    </location>
</feature>
<feature type="compositionally biased region" description="Basic and acidic residues" evidence="11">
    <location>
        <begin position="619"/>
        <end position="629"/>
    </location>
</feature>
<dbReference type="GO" id="GO:0004693">
    <property type="term" value="F:cyclin-dependent protein serine/threonine kinase activity"/>
    <property type="evidence" value="ECO:0007669"/>
    <property type="project" value="UniProtKB-EC"/>
</dbReference>
<dbReference type="OrthoDB" id="1732493at2759"/>
<keyword evidence="7 10" id="KW-0067">ATP-binding</keyword>
<evidence type="ECO:0000256" key="5">
    <source>
        <dbReference type="ARBA" id="ARBA00022741"/>
    </source>
</evidence>
<feature type="compositionally biased region" description="Basic and acidic residues" evidence="11">
    <location>
        <begin position="671"/>
        <end position="680"/>
    </location>
</feature>
<dbReference type="GO" id="GO:0005524">
    <property type="term" value="F:ATP binding"/>
    <property type="evidence" value="ECO:0007669"/>
    <property type="project" value="UniProtKB-UniRule"/>
</dbReference>
<evidence type="ECO:0000256" key="4">
    <source>
        <dbReference type="ARBA" id="ARBA00022679"/>
    </source>
</evidence>
<gene>
    <name evidence="13" type="ORF">HNAJ_LOCUS584</name>
</gene>
<feature type="compositionally biased region" description="Acidic residues" evidence="11">
    <location>
        <begin position="630"/>
        <end position="639"/>
    </location>
</feature>
<protein>
    <recommendedName>
        <fullName evidence="2">cyclin-dependent kinase</fullName>
        <ecNumber evidence="2">2.7.11.22</ecNumber>
    </recommendedName>
</protein>
<evidence type="ECO:0000256" key="2">
    <source>
        <dbReference type="ARBA" id="ARBA00012425"/>
    </source>
</evidence>
<dbReference type="SUPFAM" id="SSF56112">
    <property type="entry name" value="Protein kinase-like (PK-like)"/>
    <property type="match status" value="1"/>
</dbReference>
<dbReference type="SMART" id="SM00220">
    <property type="entry name" value="S_TKc"/>
    <property type="match status" value="1"/>
</dbReference>